<evidence type="ECO:0000256" key="1">
    <source>
        <dbReference type="ARBA" id="ARBA00006068"/>
    </source>
</evidence>
<dbReference type="InterPro" id="IPR050922">
    <property type="entry name" value="LytR/CpsA/Psr_CW_biosynth"/>
</dbReference>
<evidence type="ECO:0000259" key="4">
    <source>
        <dbReference type="Pfam" id="PF03816"/>
    </source>
</evidence>
<feature type="domain" description="Cell envelope-related transcriptional attenuator" evidence="4">
    <location>
        <begin position="173"/>
        <end position="365"/>
    </location>
</feature>
<evidence type="ECO:0000313" key="6">
    <source>
        <dbReference type="Proteomes" id="UP001501319"/>
    </source>
</evidence>
<dbReference type="RefSeq" id="WP_344111878.1">
    <property type="nucleotide sequence ID" value="NZ_BAAANE010000004.1"/>
</dbReference>
<feature type="transmembrane region" description="Helical" evidence="3">
    <location>
        <begin position="96"/>
        <end position="120"/>
    </location>
</feature>
<gene>
    <name evidence="5" type="ORF">GCM10009744_29600</name>
</gene>
<dbReference type="InterPro" id="IPR004474">
    <property type="entry name" value="LytR_CpsA_psr"/>
</dbReference>
<feature type="region of interest" description="Disordered" evidence="2">
    <location>
        <begin position="440"/>
        <end position="481"/>
    </location>
</feature>
<dbReference type="NCBIfam" id="TIGR00350">
    <property type="entry name" value="lytR_cpsA_psr"/>
    <property type="match status" value="1"/>
</dbReference>
<dbReference type="Gene3D" id="3.40.630.190">
    <property type="entry name" value="LCP protein"/>
    <property type="match status" value="1"/>
</dbReference>
<accession>A0ABP4R9U7</accession>
<feature type="transmembrane region" description="Helical" evidence="3">
    <location>
        <begin position="24"/>
        <end position="44"/>
    </location>
</feature>
<evidence type="ECO:0000256" key="2">
    <source>
        <dbReference type="SAM" id="MobiDB-lite"/>
    </source>
</evidence>
<dbReference type="PANTHER" id="PTHR33392">
    <property type="entry name" value="POLYISOPRENYL-TEICHOIC ACID--PEPTIDOGLYCAN TEICHOIC ACID TRANSFERASE TAGU"/>
    <property type="match status" value="1"/>
</dbReference>
<feature type="compositionally biased region" description="Low complexity" evidence="2">
    <location>
        <begin position="447"/>
        <end position="463"/>
    </location>
</feature>
<protein>
    <recommendedName>
        <fullName evidence="4">Cell envelope-related transcriptional attenuator domain-containing protein</fullName>
    </recommendedName>
</protein>
<proteinExistence type="inferred from homology"/>
<evidence type="ECO:0000313" key="5">
    <source>
        <dbReference type="EMBL" id="GAA1638299.1"/>
    </source>
</evidence>
<keyword evidence="6" id="KW-1185">Reference proteome</keyword>
<dbReference type="Pfam" id="PF03816">
    <property type="entry name" value="LytR_cpsA_psr"/>
    <property type="match status" value="1"/>
</dbReference>
<dbReference type="PANTHER" id="PTHR33392:SF6">
    <property type="entry name" value="POLYISOPRENYL-TEICHOIC ACID--PEPTIDOGLYCAN TEICHOIC ACID TRANSFERASE TAGU"/>
    <property type="match status" value="1"/>
</dbReference>
<keyword evidence="3" id="KW-0472">Membrane</keyword>
<name>A0ABP4R9U7_9ACTN</name>
<keyword evidence="3" id="KW-1133">Transmembrane helix</keyword>
<dbReference type="EMBL" id="BAAANE010000004">
    <property type="protein sequence ID" value="GAA1638299.1"/>
    <property type="molecule type" value="Genomic_DNA"/>
</dbReference>
<keyword evidence="3" id="KW-0812">Transmembrane</keyword>
<dbReference type="Proteomes" id="UP001501319">
    <property type="component" value="Unassembled WGS sequence"/>
</dbReference>
<comment type="caution">
    <text evidence="5">The sequence shown here is derived from an EMBL/GenBank/DDBJ whole genome shotgun (WGS) entry which is preliminary data.</text>
</comment>
<comment type="similarity">
    <text evidence="1">Belongs to the LytR/CpsA/Psr (LCP) family.</text>
</comment>
<organism evidence="5 6">
    <name type="scientific">Kribbella alba</name>
    <dbReference type="NCBI Taxonomy" id="190197"/>
    <lineage>
        <taxon>Bacteria</taxon>
        <taxon>Bacillati</taxon>
        <taxon>Actinomycetota</taxon>
        <taxon>Actinomycetes</taxon>
        <taxon>Propionibacteriales</taxon>
        <taxon>Kribbellaceae</taxon>
        <taxon>Kribbella</taxon>
    </lineage>
</organism>
<evidence type="ECO:0000256" key="3">
    <source>
        <dbReference type="SAM" id="Phobius"/>
    </source>
</evidence>
<sequence length="481" mass="51407">MLLAVLGAAVPGTAYLVAGRTRLGVLVTGITVSALGGAAYLGLARRDDVIAWALDPNLLLWMIAGLGLVALGWVAIVVSSYKMLRPLQAGLGARLFGSLVIGLVCCTIASGSALGAQNLVAQRSLVRKVFAGGHSKSATRPKIADKKDPWAQLPRLNLLLLGADDGAGRDGTRTDTVMVASIDTKTGDTALISLTRNFMRMPFPKDSPLHKQFPTGYWDPRLGDTEQMEYYLDAMYRNVPRDYGDLLGESDNKGADVLKLSVGEALGLKLHYYLQINLSGFEQMVTALGGITVNINYKVPIGGDYGGPGPADDILPSGYLQPGPNQKLNGHDALWFARGRFGVKGSDIARQERQRCTIQAIVERATPQNVLTHYQEVAKAGEQLIRTDIPQTMLGNLVTLGQKVKSAKISNVDLDKEKNFPNGRNPNYAAMRLIVENALHPRKPSNTPTAKPTGKPTAKATGKSSAPADLASSCAYHPVSG</sequence>
<reference evidence="6" key="1">
    <citation type="journal article" date="2019" name="Int. J. Syst. Evol. Microbiol.">
        <title>The Global Catalogue of Microorganisms (GCM) 10K type strain sequencing project: providing services to taxonomists for standard genome sequencing and annotation.</title>
        <authorList>
            <consortium name="The Broad Institute Genomics Platform"/>
            <consortium name="The Broad Institute Genome Sequencing Center for Infectious Disease"/>
            <person name="Wu L."/>
            <person name="Ma J."/>
        </authorList>
    </citation>
    <scope>NUCLEOTIDE SEQUENCE [LARGE SCALE GENOMIC DNA]</scope>
    <source>
        <strain evidence="6">JCM 14306</strain>
    </source>
</reference>
<feature type="transmembrane region" description="Helical" evidence="3">
    <location>
        <begin position="56"/>
        <end position="76"/>
    </location>
</feature>